<feature type="transmembrane region" description="Helical" evidence="6">
    <location>
        <begin position="205"/>
        <end position="229"/>
    </location>
</feature>
<evidence type="ECO:0000313" key="7">
    <source>
        <dbReference type="EMBL" id="CAB4858131.1"/>
    </source>
</evidence>
<keyword evidence="4 6" id="KW-1133">Transmembrane helix</keyword>
<dbReference type="EMBL" id="CAFBLP010000001">
    <property type="protein sequence ID" value="CAB4858131.1"/>
    <property type="molecule type" value="Genomic_DNA"/>
</dbReference>
<comment type="subcellular location">
    <subcellularLocation>
        <location evidence="1">Cell membrane</location>
        <topology evidence="1">Multi-pass membrane protein</topology>
    </subcellularLocation>
</comment>
<dbReference type="CDD" id="cd06581">
    <property type="entry name" value="TM_PBP1_LivM_like"/>
    <property type="match status" value="1"/>
</dbReference>
<evidence type="ECO:0000256" key="6">
    <source>
        <dbReference type="SAM" id="Phobius"/>
    </source>
</evidence>
<keyword evidence="2" id="KW-1003">Cell membrane</keyword>
<feature type="transmembrane region" description="Helical" evidence="6">
    <location>
        <begin position="325"/>
        <end position="346"/>
    </location>
</feature>
<dbReference type="GO" id="GO:0015658">
    <property type="term" value="F:branched-chain amino acid transmembrane transporter activity"/>
    <property type="evidence" value="ECO:0007669"/>
    <property type="project" value="InterPro"/>
</dbReference>
<organism evidence="7">
    <name type="scientific">freshwater metagenome</name>
    <dbReference type="NCBI Taxonomy" id="449393"/>
    <lineage>
        <taxon>unclassified sequences</taxon>
        <taxon>metagenomes</taxon>
        <taxon>ecological metagenomes</taxon>
    </lineage>
</organism>
<feature type="transmembrane region" description="Helical" evidence="6">
    <location>
        <begin position="6"/>
        <end position="27"/>
    </location>
</feature>
<feature type="transmembrane region" description="Helical" evidence="6">
    <location>
        <begin position="235"/>
        <end position="251"/>
    </location>
</feature>
<evidence type="ECO:0000256" key="5">
    <source>
        <dbReference type="ARBA" id="ARBA00023136"/>
    </source>
</evidence>
<evidence type="ECO:0000256" key="1">
    <source>
        <dbReference type="ARBA" id="ARBA00004651"/>
    </source>
</evidence>
<feature type="transmembrane region" description="Helical" evidence="6">
    <location>
        <begin position="433"/>
        <end position="449"/>
    </location>
</feature>
<feature type="transmembrane region" description="Helical" evidence="6">
    <location>
        <begin position="286"/>
        <end position="304"/>
    </location>
</feature>
<reference evidence="7" key="1">
    <citation type="submission" date="2020-05" db="EMBL/GenBank/DDBJ databases">
        <authorList>
            <person name="Chiriac C."/>
            <person name="Salcher M."/>
            <person name="Ghai R."/>
            <person name="Kavagutti S V."/>
        </authorList>
    </citation>
    <scope>NUCLEOTIDE SEQUENCE</scope>
</reference>
<name>A0A6J7CK74_9ZZZZ</name>
<dbReference type="GO" id="GO:0005886">
    <property type="term" value="C:plasma membrane"/>
    <property type="evidence" value="ECO:0007669"/>
    <property type="project" value="UniProtKB-SubCell"/>
</dbReference>
<feature type="transmembrane region" description="Helical" evidence="6">
    <location>
        <begin position="405"/>
        <end position="426"/>
    </location>
</feature>
<keyword evidence="3 6" id="KW-0812">Transmembrane</keyword>
<feature type="transmembrane region" description="Helical" evidence="6">
    <location>
        <begin position="576"/>
        <end position="604"/>
    </location>
</feature>
<evidence type="ECO:0000256" key="3">
    <source>
        <dbReference type="ARBA" id="ARBA00022692"/>
    </source>
</evidence>
<feature type="transmembrane region" description="Helical" evidence="6">
    <location>
        <begin position="79"/>
        <end position="99"/>
    </location>
</feature>
<feature type="transmembrane region" description="Helical" evidence="6">
    <location>
        <begin position="352"/>
        <end position="370"/>
    </location>
</feature>
<protein>
    <submittedName>
        <fullName evidence="7">Unannotated protein</fullName>
    </submittedName>
</protein>
<dbReference type="InterPro" id="IPR043428">
    <property type="entry name" value="LivM-like"/>
</dbReference>
<dbReference type="PANTHER" id="PTHR30482">
    <property type="entry name" value="HIGH-AFFINITY BRANCHED-CHAIN AMINO ACID TRANSPORT SYSTEM PERMEASE"/>
    <property type="match status" value="1"/>
</dbReference>
<evidence type="ECO:0000256" key="4">
    <source>
        <dbReference type="ARBA" id="ARBA00022989"/>
    </source>
</evidence>
<dbReference type="PANTHER" id="PTHR30482:SF10">
    <property type="entry name" value="HIGH-AFFINITY BRANCHED-CHAIN AMINO ACID TRANSPORT PROTEIN BRAE"/>
    <property type="match status" value="1"/>
</dbReference>
<proteinExistence type="predicted"/>
<dbReference type="InterPro" id="IPR001851">
    <property type="entry name" value="ABC_transp_permease"/>
</dbReference>
<feature type="transmembrane region" description="Helical" evidence="6">
    <location>
        <begin position="487"/>
        <end position="506"/>
    </location>
</feature>
<dbReference type="Pfam" id="PF02653">
    <property type="entry name" value="BPD_transp_2"/>
    <property type="match status" value="2"/>
</dbReference>
<dbReference type="CDD" id="cd06582">
    <property type="entry name" value="TM_PBP1_LivH_like"/>
    <property type="match status" value="1"/>
</dbReference>
<keyword evidence="5 6" id="KW-0472">Membrane</keyword>
<evidence type="ECO:0000256" key="2">
    <source>
        <dbReference type="ARBA" id="ARBA00022475"/>
    </source>
</evidence>
<feature type="transmembrane region" description="Helical" evidence="6">
    <location>
        <begin position="34"/>
        <end position="51"/>
    </location>
</feature>
<accession>A0A6J7CK74</accession>
<sequence>MTDYLFYALLGSGAGAIIAAFGLGLVLTYQGSGVVNFAYGAMAMWSTYVYAELRNGAYTFPIPGLPDRYHFSGDVGYRWALAMAIATAALLGLGAYLLVFRPLRRAPALAKVVASVGLLIVFTALVERRFADKLTIRVRAILPRQPVTIFKNLTVPRDGLWLALIVVIAAAVLWAVYHFTRVGLATRAAAENEKGAVLMGLSPDFLAGLNWVVATVVGSVIAILAAPMIQLDSSVFTFAFLIPALGAALIGRFQHFWPTVLTGMAIGMVQSTFTKLQNDLSWFPKYGAREGLPFLVIIIAMVVLGERLPERGAADMWKLPAVPPAHVTPFSVLVPVIAAVGGLFLLGPLWRGAIMTTIIASVLALALVVLTGFGGQTSLSQMAFAGIAGFTLSKLAMNWNIPFPFAPLLAALMATAFGVLLGLPALRVRGTNLAIITLAGGVAISEFIFKNPAFVGDVNTGGAKIPNPKLGPWDLGLVLGSKSSRPIFGVLLVAVAFVLCIAVVNIRRSSTGRRMLAIRSNERAAASIGINVATGKLLVFALSSFIAGVGGCLIAYRFGTVSEFSYGTVASLTALAFAYLGGITSVSGAITAGAVAASGIAFYGMNRMFGSLGKWEALIGGVLLIFTAIQNPEGIAGAFRDQVAGARRKQAARRATPPTAALVSETL</sequence>
<feature type="transmembrane region" description="Helical" evidence="6">
    <location>
        <begin position="160"/>
        <end position="184"/>
    </location>
</feature>
<dbReference type="AlphaFoldDB" id="A0A6J7CK74"/>
<gene>
    <name evidence="7" type="ORF">UFOPK3376_00099</name>
</gene>
<feature type="transmembrane region" description="Helical" evidence="6">
    <location>
        <begin position="537"/>
        <end position="556"/>
    </location>
</feature>
<feature type="transmembrane region" description="Helical" evidence="6">
    <location>
        <begin position="108"/>
        <end position="126"/>
    </location>
</feature>